<dbReference type="STRING" id="28200.GCA_001572935_01896"/>
<comment type="caution">
    <text evidence="1">The sequence shown here is derived from an EMBL/GenBank/DDBJ whole genome shotgun (WGS) entry which is preliminary data.</text>
</comment>
<dbReference type="InterPro" id="IPR010664">
    <property type="entry name" value="LipoPS_assembly_LptC-rel"/>
</dbReference>
<evidence type="ECO:0000313" key="1">
    <source>
        <dbReference type="EMBL" id="PWE21162.1"/>
    </source>
</evidence>
<dbReference type="Gene3D" id="2.60.450.10">
    <property type="entry name" value="Lipopolysaccharide (LPS) transport protein A like domain"/>
    <property type="match status" value="1"/>
</dbReference>
<gene>
    <name evidence="1" type="ORF">DF188_06525</name>
</gene>
<protein>
    <recommendedName>
        <fullName evidence="3">LPS export ABC transporter periplasmic protein LptC</fullName>
    </recommendedName>
</protein>
<evidence type="ECO:0008006" key="3">
    <source>
        <dbReference type="Google" id="ProtNLM"/>
    </source>
</evidence>
<dbReference type="AlphaFoldDB" id="A0A2U2C092"/>
<accession>A0A2U2C092</accession>
<dbReference type="RefSeq" id="WP_109065277.1">
    <property type="nucleotide sequence ID" value="NZ_QEYG01000002.1"/>
</dbReference>
<dbReference type="Proteomes" id="UP000245014">
    <property type="component" value="Unassembled WGS sequence"/>
</dbReference>
<dbReference type="Pfam" id="PF06835">
    <property type="entry name" value="LptC"/>
    <property type="match status" value="1"/>
</dbReference>
<evidence type="ECO:0000313" key="2">
    <source>
        <dbReference type="Proteomes" id="UP000245014"/>
    </source>
</evidence>
<reference evidence="1 2" key="1">
    <citation type="submission" date="2018-05" db="EMBL/GenBank/DDBJ databases">
        <title>Antimicrobial susceptibility testing and genomic analysis of Arcobacter skirrowii strains and one Arcobacter butzleri isolated from German poultry farms.</title>
        <authorList>
            <person name="Haenel I."/>
            <person name="Hotzel H."/>
            <person name="Tomaso H."/>
            <person name="Busch A."/>
        </authorList>
    </citation>
    <scope>NUCLEOTIDE SEQUENCE [LARGE SCALE GENOMIC DNA]</scope>
    <source>
        <strain evidence="2">v</strain>
    </source>
</reference>
<organism evidence="1 2">
    <name type="scientific">Aliarcobacter skirrowii</name>
    <dbReference type="NCBI Taxonomy" id="28200"/>
    <lineage>
        <taxon>Bacteria</taxon>
        <taxon>Pseudomonadati</taxon>
        <taxon>Campylobacterota</taxon>
        <taxon>Epsilonproteobacteria</taxon>
        <taxon>Campylobacterales</taxon>
        <taxon>Arcobacteraceae</taxon>
        <taxon>Aliarcobacter</taxon>
    </lineage>
</organism>
<dbReference type="EMBL" id="QEYI01000004">
    <property type="protein sequence ID" value="PWE21162.1"/>
    <property type="molecule type" value="Genomic_DNA"/>
</dbReference>
<name>A0A2U2C092_9BACT</name>
<proteinExistence type="predicted"/>
<sequence>MALKLFFFISLILSLLFYYSPIESSVSGNEKENRPIFIFENPVMYTLNEMGVSKKIISTQAVRYKNKDEIYFANIEIFNKDSKKNYYKDSLKAEFIEKKGEKYYLANSVKFKRDNFIEFNTDELYFDNIKKIARNKAPFNALYYENFYNGTNLYFDINKNYIKSRRTQFIIEKN</sequence>